<keyword evidence="3" id="KW-0540">Nuclease</keyword>
<dbReference type="CDD" id="cd20736">
    <property type="entry name" value="PoNe_Nuclease"/>
    <property type="match status" value="1"/>
</dbReference>
<dbReference type="SUPFAM" id="SSF52980">
    <property type="entry name" value="Restriction endonuclease-like"/>
    <property type="match status" value="1"/>
</dbReference>
<dbReference type="AlphaFoldDB" id="A0A1H0R8U4"/>
<evidence type="ECO:0000313" key="4">
    <source>
        <dbReference type="Proteomes" id="UP000198597"/>
    </source>
</evidence>
<sequence length="123" mass="14791">MKGFNKDIGNYGEDLAFEFLKRNGYFILSRNFRNRCGEIDIICKKDDLIIFAEIKSRYNYNYGSPIEAITYSKQKQIIKLCKFYIYINKLINYNFRFDVIEVFFNKDNNLYSINHIIDAFRES</sequence>
<dbReference type="RefSeq" id="WP_089967833.1">
    <property type="nucleotide sequence ID" value="NZ_FNJM01000003.1"/>
</dbReference>
<proteinExistence type="inferred from homology"/>
<accession>A0A1H0R8U4</accession>
<dbReference type="STRING" id="94869.SAMN04488529_10380"/>
<dbReference type="HAMAP" id="MF_00048">
    <property type="entry name" value="UPF0102"/>
    <property type="match status" value="1"/>
</dbReference>
<comment type="similarity">
    <text evidence="1 2">Belongs to the UPF0102 family.</text>
</comment>
<dbReference type="OrthoDB" id="9802516at2"/>
<keyword evidence="4" id="KW-1185">Reference proteome</keyword>
<dbReference type="InterPro" id="IPR011856">
    <property type="entry name" value="tRNA_endonuc-like_dom_sf"/>
</dbReference>
<dbReference type="InterPro" id="IPR003509">
    <property type="entry name" value="UPF0102_YraN-like"/>
</dbReference>
<keyword evidence="3" id="KW-0255">Endonuclease</keyword>
<name>A0A1H0R8U4_9CLOT</name>
<dbReference type="GO" id="GO:0004519">
    <property type="term" value="F:endonuclease activity"/>
    <property type="evidence" value="ECO:0007669"/>
    <property type="project" value="UniProtKB-KW"/>
</dbReference>
<evidence type="ECO:0000256" key="2">
    <source>
        <dbReference type="HAMAP-Rule" id="MF_00048"/>
    </source>
</evidence>
<protein>
    <recommendedName>
        <fullName evidence="2">UPF0102 protein SAMN04488529_10380</fullName>
    </recommendedName>
</protein>
<dbReference type="GO" id="GO:0003676">
    <property type="term" value="F:nucleic acid binding"/>
    <property type="evidence" value="ECO:0007669"/>
    <property type="project" value="InterPro"/>
</dbReference>
<dbReference type="NCBIfam" id="NF009150">
    <property type="entry name" value="PRK12497.1-3"/>
    <property type="match status" value="1"/>
</dbReference>
<dbReference type="InterPro" id="IPR011335">
    <property type="entry name" value="Restrct_endonuc-II-like"/>
</dbReference>
<dbReference type="PANTHER" id="PTHR34039:SF1">
    <property type="entry name" value="UPF0102 PROTEIN YRAN"/>
    <property type="match status" value="1"/>
</dbReference>
<dbReference type="NCBIfam" id="TIGR00252">
    <property type="entry name" value="YraN family protein"/>
    <property type="match status" value="1"/>
</dbReference>
<dbReference type="Proteomes" id="UP000198597">
    <property type="component" value="Unassembled WGS sequence"/>
</dbReference>
<organism evidence="3 4">
    <name type="scientific">Clostridium gasigenes</name>
    <dbReference type="NCBI Taxonomy" id="94869"/>
    <lineage>
        <taxon>Bacteria</taxon>
        <taxon>Bacillati</taxon>
        <taxon>Bacillota</taxon>
        <taxon>Clostridia</taxon>
        <taxon>Eubacteriales</taxon>
        <taxon>Clostridiaceae</taxon>
        <taxon>Clostridium</taxon>
    </lineage>
</organism>
<gene>
    <name evidence="3" type="ORF">SAMN04488529_10380</name>
</gene>
<dbReference type="Pfam" id="PF02021">
    <property type="entry name" value="UPF0102"/>
    <property type="match status" value="1"/>
</dbReference>
<evidence type="ECO:0000313" key="3">
    <source>
        <dbReference type="EMBL" id="SDP25891.1"/>
    </source>
</evidence>
<reference evidence="3 4" key="1">
    <citation type="submission" date="2016-10" db="EMBL/GenBank/DDBJ databases">
        <authorList>
            <person name="de Groot N.N."/>
        </authorList>
    </citation>
    <scope>NUCLEOTIDE SEQUENCE [LARGE SCALE GENOMIC DNA]</scope>
    <source>
        <strain evidence="3 4">DSM 12272</strain>
    </source>
</reference>
<keyword evidence="3" id="KW-0378">Hydrolase</keyword>
<evidence type="ECO:0000256" key="1">
    <source>
        <dbReference type="ARBA" id="ARBA00006738"/>
    </source>
</evidence>
<dbReference type="Gene3D" id="3.40.1350.10">
    <property type="match status" value="1"/>
</dbReference>
<dbReference type="EMBL" id="FNJM01000003">
    <property type="protein sequence ID" value="SDP25891.1"/>
    <property type="molecule type" value="Genomic_DNA"/>
</dbReference>
<dbReference type="PANTHER" id="PTHR34039">
    <property type="entry name" value="UPF0102 PROTEIN YRAN"/>
    <property type="match status" value="1"/>
</dbReference>